<reference evidence="4 5" key="1">
    <citation type="journal article" date="2018" name="Plant J.">
        <title>Genome sequences of Chlorella sorokiniana UTEX 1602 and Micractinium conductrix SAG 241.80: implications to maltose excretion by a green alga.</title>
        <authorList>
            <person name="Arriola M.B."/>
            <person name="Velmurugan N."/>
            <person name="Zhang Y."/>
            <person name="Plunkett M.H."/>
            <person name="Hondzo H."/>
            <person name="Barney B.M."/>
        </authorList>
    </citation>
    <scope>NUCLEOTIDE SEQUENCE [LARGE SCALE GENOMIC DNA]</scope>
    <source>
        <strain evidence="5">UTEX 1602</strain>
    </source>
</reference>
<dbReference type="EMBL" id="LHPG02000008">
    <property type="protein sequence ID" value="PRW56503.1"/>
    <property type="molecule type" value="Genomic_DNA"/>
</dbReference>
<dbReference type="Pfam" id="PF01661">
    <property type="entry name" value="Macro"/>
    <property type="match status" value="1"/>
</dbReference>
<feature type="compositionally biased region" description="Low complexity" evidence="1">
    <location>
        <begin position="740"/>
        <end position="749"/>
    </location>
</feature>
<evidence type="ECO:0000256" key="1">
    <source>
        <dbReference type="SAM" id="MobiDB-lite"/>
    </source>
</evidence>
<keyword evidence="5" id="KW-1185">Reference proteome</keyword>
<sequence length="859" mass="86187">MAAAAAPPGSTLSYQLTPTCKLVLSKGDITRWQGGAIVNAANEEMLGGRGVDRAIHAAAGPQLKKACTAAPQVRPRVRCPTGQARLTPGFSLPAKFVIHTVGPRYAVGGWPRRLFRLVSKAQEAEAEAEADELLGAAYRSCLQLAKQKGLGSIAFPAVSCGVFQFPTDRAAQVAVRTAREHAGSLREIHWVLFEDRLLQAWQHTAEALLGEGAAASGRQEEGSEEAEAQQEQTATAGKEGTQDSSSGQPLPSVAELLGSTPQLSTFQDALSAANLSSISGEQLTVFAPSSAAFTAALLSGQLWESLAPSASEMRQLLLDHIVTGRRLTLADLQQLAASGGNASDAFSDGSNGTAADGGGEGGALLQMASGRRALVQEQNGSVTVGNASIALPDLEGRDGVVHIMSGLATLLANLNITLQPPAVQSPAAPPVAPAAAPLAPPAAEAVAQVQQAESQPCSDVPTPDGYSCAQQQGWGKCASPPAAPAPPAPPAPPTCTYESNTDLFGGDLPDDLKLGGPERRTADAGACCAKCIARSDCGAWVFGNAAGCPNCCFLKAVSGWSRTPKSGLTAGVVTGRGAAASEPPSPPPSPSPSTPPSPSPSPPAPAPSPSPPPAQPPPPAPSPSPPSPPPAASPSPSPSAPGPSGGGGPSCTYEPGTDLSGGDLPDDRQLSGPQRAVADAGACCAKCLARTDCGAWVFGNAAGCPNCCFLKAASGWSRQPSPSLTAGTVVGRGASPPPSSLSAGPSVTSPTPPPSSSGGGGGSGQQCTILQNNNLGPGTVLATISTSSIGACCQLCQQQAGCNVFVFCPQAAGCDDGAGTIWAGNLCFLKQQPTGSDGQPTLDSYGSGPGVPWTSGYLA</sequence>
<dbReference type="InterPro" id="IPR043472">
    <property type="entry name" value="Macro_dom-like"/>
</dbReference>
<dbReference type="InterPro" id="IPR000782">
    <property type="entry name" value="FAS1_domain"/>
</dbReference>
<evidence type="ECO:0000313" key="4">
    <source>
        <dbReference type="EMBL" id="PRW56503.1"/>
    </source>
</evidence>
<comment type="caution">
    <text evidence="4">The sequence shown here is derived from an EMBL/GenBank/DDBJ whole genome shotgun (WGS) entry which is preliminary data.</text>
</comment>
<feature type="compositionally biased region" description="Pro residues" evidence="1">
    <location>
        <begin position="481"/>
        <end position="493"/>
    </location>
</feature>
<dbReference type="Proteomes" id="UP000239899">
    <property type="component" value="Unassembled WGS sequence"/>
</dbReference>
<dbReference type="Gene3D" id="3.50.4.10">
    <property type="entry name" value="Hepatocyte Growth Factor"/>
    <property type="match status" value="3"/>
</dbReference>
<name>A0A2P6TR31_CHLSO</name>
<evidence type="ECO:0000259" key="3">
    <source>
        <dbReference type="PROSITE" id="PS51154"/>
    </source>
</evidence>
<feature type="domain" description="FAS1" evidence="2">
    <location>
        <begin position="250"/>
        <end position="408"/>
    </location>
</feature>
<dbReference type="PANTHER" id="PTHR11106:SF27">
    <property type="entry name" value="MACRO DOMAIN-CONTAINING PROTEIN"/>
    <property type="match status" value="1"/>
</dbReference>
<dbReference type="SMART" id="SM00554">
    <property type="entry name" value="FAS1"/>
    <property type="match status" value="1"/>
</dbReference>
<gene>
    <name evidence="4" type="ORF">C2E21_4677</name>
</gene>
<dbReference type="Gene3D" id="3.40.220.10">
    <property type="entry name" value="Leucine Aminopeptidase, subunit E, domain 1"/>
    <property type="match status" value="1"/>
</dbReference>
<dbReference type="PRINTS" id="PR01217">
    <property type="entry name" value="PRICHEXTENSN"/>
</dbReference>
<dbReference type="AlphaFoldDB" id="A0A2P6TR31"/>
<feature type="region of interest" description="Disordered" evidence="1">
    <location>
        <begin position="716"/>
        <end position="764"/>
    </location>
</feature>
<dbReference type="InterPro" id="IPR003609">
    <property type="entry name" value="Pan_app"/>
</dbReference>
<dbReference type="SMART" id="SM00506">
    <property type="entry name" value="A1pp"/>
    <property type="match status" value="1"/>
</dbReference>
<dbReference type="CDD" id="cd02908">
    <property type="entry name" value="Macro_OAADPr_deacetylase"/>
    <property type="match status" value="1"/>
</dbReference>
<dbReference type="SUPFAM" id="SSF82153">
    <property type="entry name" value="FAS1 domain"/>
    <property type="match status" value="1"/>
</dbReference>
<dbReference type="PANTHER" id="PTHR11106">
    <property type="entry name" value="GANGLIOSIDE INDUCED DIFFERENTIATION ASSOCIATED PROTEIN 2-RELATED"/>
    <property type="match status" value="1"/>
</dbReference>
<proteinExistence type="predicted"/>
<evidence type="ECO:0000259" key="2">
    <source>
        <dbReference type="PROSITE" id="PS50213"/>
    </source>
</evidence>
<feature type="region of interest" description="Disordered" evidence="1">
    <location>
        <begin position="212"/>
        <end position="254"/>
    </location>
</feature>
<dbReference type="Gene3D" id="2.30.180.10">
    <property type="entry name" value="FAS1 domain"/>
    <property type="match status" value="1"/>
</dbReference>
<dbReference type="STRING" id="3076.A0A2P6TR31"/>
<feature type="compositionally biased region" description="Polar residues" evidence="1">
    <location>
        <begin position="716"/>
        <end position="726"/>
    </location>
</feature>
<dbReference type="Pfam" id="PF14295">
    <property type="entry name" value="PAN_4"/>
    <property type="match status" value="3"/>
</dbReference>
<accession>A0A2P6TR31</accession>
<feature type="compositionally biased region" description="Pro residues" evidence="1">
    <location>
        <begin position="583"/>
        <end position="641"/>
    </location>
</feature>
<dbReference type="PROSITE" id="PS50213">
    <property type="entry name" value="FAS1"/>
    <property type="match status" value="1"/>
</dbReference>
<dbReference type="PROSITE" id="PS51154">
    <property type="entry name" value="MACRO"/>
    <property type="match status" value="1"/>
</dbReference>
<organism evidence="4 5">
    <name type="scientific">Chlorella sorokiniana</name>
    <name type="common">Freshwater green alga</name>
    <dbReference type="NCBI Taxonomy" id="3076"/>
    <lineage>
        <taxon>Eukaryota</taxon>
        <taxon>Viridiplantae</taxon>
        <taxon>Chlorophyta</taxon>
        <taxon>core chlorophytes</taxon>
        <taxon>Trebouxiophyceae</taxon>
        <taxon>Chlorellales</taxon>
        <taxon>Chlorellaceae</taxon>
        <taxon>Chlorella clade</taxon>
        <taxon>Chlorella</taxon>
    </lineage>
</organism>
<evidence type="ECO:0000313" key="5">
    <source>
        <dbReference type="Proteomes" id="UP000239899"/>
    </source>
</evidence>
<dbReference type="InterPro" id="IPR002589">
    <property type="entry name" value="Macro_dom"/>
</dbReference>
<feature type="region of interest" description="Disordered" evidence="1">
    <location>
        <begin position="478"/>
        <end position="516"/>
    </location>
</feature>
<protein>
    <submittedName>
        <fullName evidence="4">O-acetyl-ADP-ribose deacetylase MACROD2 isoform X2</fullName>
    </submittedName>
</protein>
<feature type="region of interest" description="Disordered" evidence="1">
    <location>
        <begin position="576"/>
        <end position="673"/>
    </location>
</feature>
<dbReference type="InterPro" id="IPR036378">
    <property type="entry name" value="FAS1_dom_sf"/>
</dbReference>
<dbReference type="Pfam" id="PF02469">
    <property type="entry name" value="Fasciclin"/>
    <property type="match status" value="1"/>
</dbReference>
<dbReference type="SUPFAM" id="SSF52949">
    <property type="entry name" value="Macro domain-like"/>
    <property type="match status" value="1"/>
</dbReference>
<feature type="domain" description="Macro" evidence="3">
    <location>
        <begin position="9"/>
        <end position="209"/>
    </location>
</feature>
<dbReference type="OrthoDB" id="498941at2759"/>